<dbReference type="Gene3D" id="2.60.40.760">
    <property type="entry name" value="Expansin, cellulose-binding-like domain"/>
    <property type="match status" value="1"/>
</dbReference>
<dbReference type="InterPro" id="IPR049818">
    <property type="entry name" value="Expansin_EXLX1-like"/>
</dbReference>
<dbReference type="RefSeq" id="WP_344657425.1">
    <property type="nucleotide sequence ID" value="NZ_BAAAQM010000013.1"/>
</dbReference>
<dbReference type="InterPro" id="IPR036908">
    <property type="entry name" value="RlpA-like_sf"/>
</dbReference>
<dbReference type="PANTHER" id="PTHR31836:SF21">
    <property type="entry name" value="EXPANSIN-LIKE PROTEIN 7"/>
    <property type="match status" value="1"/>
</dbReference>
<evidence type="ECO:0000256" key="3">
    <source>
        <dbReference type="SAM" id="SignalP"/>
    </source>
</evidence>
<feature type="compositionally biased region" description="Low complexity" evidence="2">
    <location>
        <begin position="59"/>
        <end position="88"/>
    </location>
</feature>
<comment type="caution">
    <text evidence="5">The sequence shown here is derived from an EMBL/GenBank/DDBJ whole genome shotgun (WGS) entry which is preliminary data.</text>
</comment>
<dbReference type="EMBL" id="BAAAQM010000013">
    <property type="protein sequence ID" value="GAA1968087.1"/>
    <property type="molecule type" value="Genomic_DNA"/>
</dbReference>
<organism evidence="5 6">
    <name type="scientific">Catenulispora subtropica</name>
    <dbReference type="NCBI Taxonomy" id="450798"/>
    <lineage>
        <taxon>Bacteria</taxon>
        <taxon>Bacillati</taxon>
        <taxon>Actinomycetota</taxon>
        <taxon>Actinomycetes</taxon>
        <taxon>Catenulisporales</taxon>
        <taxon>Catenulisporaceae</taxon>
        <taxon>Catenulispora</taxon>
    </lineage>
</organism>
<name>A0ABP5CUH2_9ACTN</name>
<dbReference type="Proteomes" id="UP001499854">
    <property type="component" value="Unassembled WGS sequence"/>
</dbReference>
<dbReference type="Pfam" id="PF03330">
    <property type="entry name" value="DPBB_1"/>
    <property type="match status" value="1"/>
</dbReference>
<dbReference type="PROSITE" id="PS51318">
    <property type="entry name" value="TAT"/>
    <property type="match status" value="1"/>
</dbReference>
<evidence type="ECO:0000259" key="4">
    <source>
        <dbReference type="Pfam" id="PF03330"/>
    </source>
</evidence>
<protein>
    <recommendedName>
        <fullName evidence="4">RlpA-like protein double-psi beta-barrel domain-containing protein</fullName>
    </recommendedName>
</protein>
<dbReference type="NCBIfam" id="NF041144">
    <property type="entry name" value="expansin_EXLX1"/>
    <property type="match status" value="1"/>
</dbReference>
<dbReference type="InterPro" id="IPR051477">
    <property type="entry name" value="Expansin_CellWall"/>
</dbReference>
<sequence>MTKRRLFIAMAGACLVLTGIVGCGGNSQPEAAAGSGVAAASSSTGPDATRTATPGSQGTSATPAAAPSPASSAATSSPPSAPPSTSSSSPPPSAGALAGRIRPGTSYQGVATAYDAGDGTGACLFDPTDDPMIAAMNVADYESAKACGASILIHAANGKSITVRIVNECPAPYAPGQIDLSRQAFAKLADLKVGRLPITWTLQSPDTAGTISIRYKTGSSQWWCGIQVIGHRNPVASLEVRAGGEWRKLPREDYNYFVSAGGSGCGGQIRVTDIYGQQLVIDGIAVSPNVTQRTAVQFARH</sequence>
<dbReference type="CDD" id="cd22272">
    <property type="entry name" value="DPBB_EXLX1-like"/>
    <property type="match status" value="1"/>
</dbReference>
<dbReference type="InterPro" id="IPR006311">
    <property type="entry name" value="TAT_signal"/>
</dbReference>
<accession>A0ABP5CUH2</accession>
<feature type="compositionally biased region" description="Polar residues" evidence="2">
    <location>
        <begin position="44"/>
        <end position="58"/>
    </location>
</feature>
<evidence type="ECO:0000313" key="5">
    <source>
        <dbReference type="EMBL" id="GAA1968087.1"/>
    </source>
</evidence>
<dbReference type="PROSITE" id="PS51257">
    <property type="entry name" value="PROKAR_LIPOPROTEIN"/>
    <property type="match status" value="1"/>
</dbReference>
<feature type="compositionally biased region" description="Low complexity" evidence="2">
    <location>
        <begin position="31"/>
        <end position="43"/>
    </location>
</feature>
<gene>
    <name evidence="5" type="ORF">GCM10009838_28130</name>
</gene>
<keyword evidence="1 3" id="KW-0732">Signal</keyword>
<dbReference type="Gene3D" id="2.40.40.10">
    <property type="entry name" value="RlpA-like domain"/>
    <property type="match status" value="1"/>
</dbReference>
<dbReference type="SUPFAM" id="SSF50685">
    <property type="entry name" value="Barwin-like endoglucanases"/>
    <property type="match status" value="1"/>
</dbReference>
<proteinExistence type="predicted"/>
<evidence type="ECO:0000256" key="1">
    <source>
        <dbReference type="ARBA" id="ARBA00022729"/>
    </source>
</evidence>
<dbReference type="PANTHER" id="PTHR31836">
    <property type="match status" value="1"/>
</dbReference>
<dbReference type="InterPro" id="IPR009009">
    <property type="entry name" value="RlpA-like_DPBB"/>
</dbReference>
<feature type="region of interest" description="Disordered" evidence="2">
    <location>
        <begin position="30"/>
        <end position="101"/>
    </location>
</feature>
<feature type="signal peptide" evidence="3">
    <location>
        <begin position="1"/>
        <end position="23"/>
    </location>
</feature>
<evidence type="ECO:0000313" key="6">
    <source>
        <dbReference type="Proteomes" id="UP001499854"/>
    </source>
</evidence>
<keyword evidence="6" id="KW-1185">Reference proteome</keyword>
<feature type="domain" description="RlpA-like protein double-psi beta-barrel" evidence="4">
    <location>
        <begin position="136"/>
        <end position="199"/>
    </location>
</feature>
<dbReference type="InterPro" id="IPR036749">
    <property type="entry name" value="Expansin_CBD_sf"/>
</dbReference>
<feature type="chain" id="PRO_5045234806" description="RlpA-like protein double-psi beta-barrel domain-containing protein" evidence="3">
    <location>
        <begin position="24"/>
        <end position="301"/>
    </location>
</feature>
<dbReference type="SUPFAM" id="SSF49590">
    <property type="entry name" value="PHL pollen allergen"/>
    <property type="match status" value="1"/>
</dbReference>
<evidence type="ECO:0000256" key="2">
    <source>
        <dbReference type="SAM" id="MobiDB-lite"/>
    </source>
</evidence>
<reference evidence="6" key="1">
    <citation type="journal article" date="2019" name="Int. J. Syst. Evol. Microbiol.">
        <title>The Global Catalogue of Microorganisms (GCM) 10K type strain sequencing project: providing services to taxonomists for standard genome sequencing and annotation.</title>
        <authorList>
            <consortium name="The Broad Institute Genomics Platform"/>
            <consortium name="The Broad Institute Genome Sequencing Center for Infectious Disease"/>
            <person name="Wu L."/>
            <person name="Ma J."/>
        </authorList>
    </citation>
    <scope>NUCLEOTIDE SEQUENCE [LARGE SCALE GENOMIC DNA]</scope>
    <source>
        <strain evidence="6">JCM 16013</strain>
    </source>
</reference>